<dbReference type="InterPro" id="IPR013057">
    <property type="entry name" value="AA_transpt_TM"/>
</dbReference>
<feature type="transmembrane region" description="Helical" evidence="8">
    <location>
        <begin position="368"/>
        <end position="388"/>
    </location>
</feature>
<dbReference type="Proteomes" id="UP001314263">
    <property type="component" value="Unassembled WGS sequence"/>
</dbReference>
<dbReference type="Pfam" id="PF01490">
    <property type="entry name" value="Aa_trans"/>
    <property type="match status" value="1"/>
</dbReference>
<feature type="transmembrane region" description="Helical" evidence="8">
    <location>
        <begin position="244"/>
        <end position="264"/>
    </location>
</feature>
<keyword evidence="3 8" id="KW-0812">Transmembrane</keyword>
<evidence type="ECO:0000313" key="11">
    <source>
        <dbReference type="Proteomes" id="UP001314263"/>
    </source>
</evidence>
<evidence type="ECO:0000256" key="3">
    <source>
        <dbReference type="ARBA" id="ARBA00022692"/>
    </source>
</evidence>
<dbReference type="InterPro" id="IPR046341">
    <property type="entry name" value="SET_dom_sf"/>
</dbReference>
<comment type="subcellular location">
    <subcellularLocation>
        <location evidence="1">Membrane</location>
    </subcellularLocation>
</comment>
<feature type="transmembrane region" description="Helical" evidence="8">
    <location>
        <begin position="202"/>
        <end position="224"/>
    </location>
</feature>
<proteinExistence type="predicted"/>
<evidence type="ECO:0000256" key="1">
    <source>
        <dbReference type="ARBA" id="ARBA00004370"/>
    </source>
</evidence>
<feature type="compositionally biased region" description="Polar residues" evidence="7">
    <location>
        <begin position="649"/>
        <end position="663"/>
    </location>
</feature>
<keyword evidence="4" id="KW-0029">Amino-acid transport</keyword>
<sequence length="912" mass="98343">MSSVRDDNESTKRHAKPNATGTDEKPSTANALGGGAGSKYDIEYRLPVTADRTASWKASAFHNVTAMVGAGVLGLPSAMAYLGWTAGTIVMVLAWGVSLYTLWQLVSMHEIEGKRFSRYHELAQYAFGHRLGNWILLPPQLLLLVGLGITYTVTGGQSLHAVWRLLCGQHCRPFGLSAWIVVFSSVQLFLSQCPNFNSLTLVSLLAAIMSISYSTMAFGASVAHGPVPDVQYNLDGYTVANGVFGVWNSLGTVLFAYGGHNVVLEIQATLPSPPVSRRPMMKGVYLAYAIVAWCYFTVSMSGYWAFGNSVKGNILLSIGTPTGLIIAADLFVVIHVLGSYQVFTMPVFDMLEYLMVKNGIPNEGIMRLIYRSAYVVLIAFIACTLPFFGDLMGFFGALGNGPTSFWIPPLIYLVVKKPSMRSGHFWASWTILIACMLITILGAIGTQVTSAQEQPEHRDFLQLQDQSANFTPEDRKDWLKACRFLRAALSKACWLGMAPTDEEIMSYIGRIMSNNFGIYGCGSGKLHTGCHTDQAALMHPDTTPLTETSKYAAAAAPAQPGSAEVDPAVRNGSLPPHGAIDQQQCIGHAALSSPGLDSGSALEQEVRCLMPQTLPLWPLPEEQGAEAATVTSLKLAPEASSHSAAPASRLQQLHLSKQPSQACTAEADPLQGASDNSNGAPAAALSPTREGTTSAAQQHSLARGKERLQQRHEVSCSFSGAHTAADGPNLAEGGGLVAPGRCSQAAGKARPQQPHRVSSDPDHAPGVSSESLPAEAGSRLSHSRCGQAEEGVRLQRPHELIGRELFITASMLNHACDPNCLVVREQGHASIVTQRPIQEGAEVNISYIDISLPLSARRQELQRNFFFLCKCPRCEREELQGSDKQSYAKSCSVLRTCFAPKKRGQKARVKRK</sequence>
<feature type="compositionally biased region" description="Basic and acidic residues" evidence="7">
    <location>
        <begin position="703"/>
        <end position="714"/>
    </location>
</feature>
<organism evidence="10 11">
    <name type="scientific">Coccomyxa viridis</name>
    <dbReference type="NCBI Taxonomy" id="1274662"/>
    <lineage>
        <taxon>Eukaryota</taxon>
        <taxon>Viridiplantae</taxon>
        <taxon>Chlorophyta</taxon>
        <taxon>core chlorophytes</taxon>
        <taxon>Trebouxiophyceae</taxon>
        <taxon>Trebouxiophyceae incertae sedis</taxon>
        <taxon>Coccomyxaceae</taxon>
        <taxon>Coccomyxa</taxon>
    </lineage>
</organism>
<reference evidence="10 11" key="1">
    <citation type="submission" date="2023-10" db="EMBL/GenBank/DDBJ databases">
        <authorList>
            <person name="Maclean D."/>
            <person name="Macfadyen A."/>
        </authorList>
    </citation>
    <scope>NUCLEOTIDE SEQUENCE [LARGE SCALE GENOMIC DNA]</scope>
</reference>
<feature type="compositionally biased region" description="Low complexity" evidence="7">
    <location>
        <begin position="637"/>
        <end position="648"/>
    </location>
</feature>
<feature type="compositionally biased region" description="Polar residues" evidence="7">
    <location>
        <begin position="689"/>
        <end position="700"/>
    </location>
</feature>
<evidence type="ECO:0000256" key="4">
    <source>
        <dbReference type="ARBA" id="ARBA00022970"/>
    </source>
</evidence>
<dbReference type="CDD" id="cd20071">
    <property type="entry name" value="SET_SMYD"/>
    <property type="match status" value="1"/>
</dbReference>
<feature type="region of interest" description="Disordered" evidence="7">
    <location>
        <begin position="637"/>
        <end position="791"/>
    </location>
</feature>
<feature type="transmembrane region" description="Helical" evidence="8">
    <location>
        <begin position="134"/>
        <end position="153"/>
    </location>
</feature>
<name>A0AAV1ICD3_9CHLO</name>
<keyword evidence="6 8" id="KW-0472">Membrane</keyword>
<evidence type="ECO:0000256" key="8">
    <source>
        <dbReference type="SAM" id="Phobius"/>
    </source>
</evidence>
<dbReference type="AlphaFoldDB" id="A0AAV1ICD3"/>
<protein>
    <recommendedName>
        <fullName evidence="9">SET domain-containing protein</fullName>
    </recommendedName>
</protein>
<dbReference type="Gene3D" id="2.170.270.10">
    <property type="entry name" value="SET domain"/>
    <property type="match status" value="1"/>
</dbReference>
<dbReference type="PANTHER" id="PTHR48017">
    <property type="entry name" value="OS05G0424000 PROTEIN-RELATED"/>
    <property type="match status" value="1"/>
</dbReference>
<feature type="transmembrane region" description="Helical" evidence="8">
    <location>
        <begin position="81"/>
        <end position="106"/>
    </location>
</feature>
<evidence type="ECO:0000313" key="10">
    <source>
        <dbReference type="EMBL" id="CAK0784386.1"/>
    </source>
</evidence>
<feature type="transmembrane region" description="Helical" evidence="8">
    <location>
        <begin position="285"/>
        <end position="306"/>
    </location>
</feature>
<dbReference type="GO" id="GO:0016020">
    <property type="term" value="C:membrane"/>
    <property type="evidence" value="ECO:0007669"/>
    <property type="project" value="UniProtKB-SubCell"/>
</dbReference>
<keyword evidence="5 8" id="KW-1133">Transmembrane helix</keyword>
<evidence type="ECO:0000256" key="5">
    <source>
        <dbReference type="ARBA" id="ARBA00022989"/>
    </source>
</evidence>
<keyword evidence="2" id="KW-0813">Transport</keyword>
<gene>
    <name evidence="10" type="ORF">CVIRNUC_007590</name>
</gene>
<dbReference type="PROSITE" id="PS50280">
    <property type="entry name" value="SET"/>
    <property type="match status" value="1"/>
</dbReference>
<feature type="domain" description="SET" evidence="9">
    <location>
        <begin position="765"/>
        <end position="848"/>
    </location>
</feature>
<feature type="compositionally biased region" description="Basic and acidic residues" evidence="7">
    <location>
        <begin position="1"/>
        <end position="12"/>
    </location>
</feature>
<dbReference type="GO" id="GO:0006865">
    <property type="term" value="P:amino acid transport"/>
    <property type="evidence" value="ECO:0007669"/>
    <property type="project" value="UniProtKB-KW"/>
</dbReference>
<dbReference type="InterPro" id="IPR001214">
    <property type="entry name" value="SET_dom"/>
</dbReference>
<keyword evidence="11" id="KW-1185">Reference proteome</keyword>
<evidence type="ECO:0000256" key="6">
    <source>
        <dbReference type="ARBA" id="ARBA00023136"/>
    </source>
</evidence>
<feature type="transmembrane region" description="Helical" evidence="8">
    <location>
        <begin position="326"/>
        <end position="348"/>
    </location>
</feature>
<feature type="region of interest" description="Disordered" evidence="7">
    <location>
        <begin position="1"/>
        <end position="34"/>
    </location>
</feature>
<dbReference type="EMBL" id="CAUYUE010000010">
    <property type="protein sequence ID" value="CAK0784386.1"/>
    <property type="molecule type" value="Genomic_DNA"/>
</dbReference>
<dbReference type="Pfam" id="PF00856">
    <property type="entry name" value="SET"/>
    <property type="match status" value="1"/>
</dbReference>
<accession>A0AAV1ICD3</accession>
<evidence type="ECO:0000259" key="9">
    <source>
        <dbReference type="PROSITE" id="PS50280"/>
    </source>
</evidence>
<feature type="transmembrane region" description="Helical" evidence="8">
    <location>
        <begin position="426"/>
        <end position="445"/>
    </location>
</feature>
<dbReference type="SUPFAM" id="SSF82199">
    <property type="entry name" value="SET domain"/>
    <property type="match status" value="1"/>
</dbReference>
<feature type="transmembrane region" description="Helical" evidence="8">
    <location>
        <begin position="173"/>
        <end position="190"/>
    </location>
</feature>
<comment type="caution">
    <text evidence="10">The sequence shown here is derived from an EMBL/GenBank/DDBJ whole genome shotgun (WGS) entry which is preliminary data.</text>
</comment>
<evidence type="ECO:0000256" key="2">
    <source>
        <dbReference type="ARBA" id="ARBA00022448"/>
    </source>
</evidence>
<evidence type="ECO:0000256" key="7">
    <source>
        <dbReference type="SAM" id="MobiDB-lite"/>
    </source>
</evidence>
<feature type="transmembrane region" description="Helical" evidence="8">
    <location>
        <begin position="394"/>
        <end position="414"/>
    </location>
</feature>